<dbReference type="GO" id="GO:0000155">
    <property type="term" value="F:phosphorelay sensor kinase activity"/>
    <property type="evidence" value="ECO:0007669"/>
    <property type="project" value="InterPro"/>
</dbReference>
<gene>
    <name evidence="1" type="ORF">METZ01_LOCUS58171</name>
</gene>
<protein>
    <submittedName>
        <fullName evidence="1">Uncharacterized protein</fullName>
    </submittedName>
</protein>
<dbReference type="EMBL" id="UINC01003325">
    <property type="protein sequence ID" value="SVA05317.1"/>
    <property type="molecule type" value="Genomic_DNA"/>
</dbReference>
<proteinExistence type="predicted"/>
<dbReference type="InterPro" id="IPR036097">
    <property type="entry name" value="HisK_dim/P_sf"/>
</dbReference>
<sequence>MSVDEPTDFRRLFHDLRNHLGVILSNAELLKDRAEKAGDEKVRSRAVQIEEGVFKALATANEIRSNLKTPE</sequence>
<accession>A0A381SSG5</accession>
<dbReference type="SUPFAM" id="SSF47384">
    <property type="entry name" value="Homodimeric domain of signal transducing histidine kinase"/>
    <property type="match status" value="1"/>
</dbReference>
<organism evidence="1">
    <name type="scientific">marine metagenome</name>
    <dbReference type="NCBI Taxonomy" id="408172"/>
    <lineage>
        <taxon>unclassified sequences</taxon>
        <taxon>metagenomes</taxon>
        <taxon>ecological metagenomes</taxon>
    </lineage>
</organism>
<dbReference type="AlphaFoldDB" id="A0A381SSG5"/>
<evidence type="ECO:0000313" key="1">
    <source>
        <dbReference type="EMBL" id="SVA05317.1"/>
    </source>
</evidence>
<name>A0A381SSG5_9ZZZZ</name>
<reference evidence="1" key="1">
    <citation type="submission" date="2018-05" db="EMBL/GenBank/DDBJ databases">
        <authorList>
            <person name="Lanie J.A."/>
            <person name="Ng W.-L."/>
            <person name="Kazmierczak K.M."/>
            <person name="Andrzejewski T.M."/>
            <person name="Davidsen T.M."/>
            <person name="Wayne K.J."/>
            <person name="Tettelin H."/>
            <person name="Glass J.I."/>
            <person name="Rusch D."/>
            <person name="Podicherti R."/>
            <person name="Tsui H.-C.T."/>
            <person name="Winkler M.E."/>
        </authorList>
    </citation>
    <scope>NUCLEOTIDE SEQUENCE</scope>
</reference>